<comment type="caution">
    <text evidence="4">The sequence shown here is derived from an EMBL/GenBank/DDBJ whole genome shotgun (WGS) entry which is preliminary data.</text>
</comment>
<dbReference type="GO" id="GO:0016491">
    <property type="term" value="F:oxidoreductase activity"/>
    <property type="evidence" value="ECO:0007669"/>
    <property type="project" value="UniProtKB-KW"/>
</dbReference>
<dbReference type="Pfam" id="PF01408">
    <property type="entry name" value="GFO_IDH_MocA"/>
    <property type="match status" value="1"/>
</dbReference>
<feature type="domain" description="Gfo/Idh/MocA-like oxidoreductase N-terminal" evidence="2">
    <location>
        <begin position="5"/>
        <end position="129"/>
    </location>
</feature>
<proteinExistence type="predicted"/>
<dbReference type="InterPro" id="IPR050463">
    <property type="entry name" value="Gfo/Idh/MocA_oxidrdct_glycsds"/>
</dbReference>
<evidence type="ECO:0000256" key="1">
    <source>
        <dbReference type="ARBA" id="ARBA00023002"/>
    </source>
</evidence>
<dbReference type="InterPro" id="IPR000683">
    <property type="entry name" value="Gfo/Idh/MocA-like_OxRdtase_N"/>
</dbReference>
<evidence type="ECO:0000259" key="2">
    <source>
        <dbReference type="Pfam" id="PF01408"/>
    </source>
</evidence>
<dbReference type="InterPro" id="IPR055170">
    <property type="entry name" value="GFO_IDH_MocA-like_dom"/>
</dbReference>
<dbReference type="GO" id="GO:0000166">
    <property type="term" value="F:nucleotide binding"/>
    <property type="evidence" value="ECO:0007669"/>
    <property type="project" value="InterPro"/>
</dbReference>
<dbReference type="AlphaFoldDB" id="A0A133V3G3"/>
<organism evidence="4 5">
    <name type="scientific">candidate division MSBL1 archaeon SCGC-AAA259O05</name>
    <dbReference type="NCBI Taxonomy" id="1698271"/>
    <lineage>
        <taxon>Archaea</taxon>
        <taxon>Methanobacteriati</taxon>
        <taxon>Methanobacteriota</taxon>
        <taxon>candidate division MSBL1</taxon>
    </lineage>
</organism>
<keyword evidence="1" id="KW-0560">Oxidoreductase</keyword>
<dbReference type="Gene3D" id="3.40.50.720">
    <property type="entry name" value="NAD(P)-binding Rossmann-like Domain"/>
    <property type="match status" value="1"/>
</dbReference>
<protein>
    <submittedName>
        <fullName evidence="4">Dehydrogenase</fullName>
    </submittedName>
</protein>
<gene>
    <name evidence="4" type="ORF">AKJ41_03240</name>
</gene>
<dbReference type="Pfam" id="PF22725">
    <property type="entry name" value="GFO_IDH_MocA_C3"/>
    <property type="match status" value="1"/>
</dbReference>
<evidence type="ECO:0000313" key="5">
    <source>
        <dbReference type="Proteomes" id="UP000070344"/>
    </source>
</evidence>
<feature type="domain" description="GFO/IDH/MocA-like oxidoreductase" evidence="3">
    <location>
        <begin position="159"/>
        <end position="291"/>
    </location>
</feature>
<keyword evidence="5" id="KW-1185">Reference proteome</keyword>
<reference evidence="4 5" key="1">
    <citation type="journal article" date="2016" name="Sci. Rep.">
        <title>Metabolic traits of an uncultured archaeal lineage -MSBL1- from brine pools of the Red Sea.</title>
        <authorList>
            <person name="Mwirichia R."/>
            <person name="Alam I."/>
            <person name="Rashid M."/>
            <person name="Vinu M."/>
            <person name="Ba-Alawi W."/>
            <person name="Anthony Kamau A."/>
            <person name="Kamanda Ngugi D."/>
            <person name="Goker M."/>
            <person name="Klenk H.P."/>
            <person name="Bajic V."/>
            <person name="Stingl U."/>
        </authorList>
    </citation>
    <scope>NUCLEOTIDE SEQUENCE [LARGE SCALE GENOMIC DNA]</scope>
    <source>
        <strain evidence="4">SCGC-AAA259O05</strain>
    </source>
</reference>
<dbReference type="Proteomes" id="UP000070344">
    <property type="component" value="Unassembled WGS sequence"/>
</dbReference>
<dbReference type="SUPFAM" id="SSF51735">
    <property type="entry name" value="NAD(P)-binding Rossmann-fold domains"/>
    <property type="match status" value="1"/>
</dbReference>
<accession>A0A133V3G3</accession>
<dbReference type="PANTHER" id="PTHR43818">
    <property type="entry name" value="BCDNA.GH03377"/>
    <property type="match status" value="1"/>
</dbReference>
<evidence type="ECO:0000259" key="3">
    <source>
        <dbReference type="Pfam" id="PF22725"/>
    </source>
</evidence>
<dbReference type="EMBL" id="LHXV01000034">
    <property type="protein sequence ID" value="KXB00969.1"/>
    <property type="molecule type" value="Genomic_DNA"/>
</dbReference>
<name>A0A133V3G3_9EURY</name>
<dbReference type="SUPFAM" id="SSF55347">
    <property type="entry name" value="Glyceraldehyde-3-phosphate dehydrogenase-like, C-terminal domain"/>
    <property type="match status" value="1"/>
</dbReference>
<sequence>MDRLGVGFVGAGFVTQTFHIPGWTGVRHADINGICDLDEERAKKAAKKAKDLRVGDPETYTNVQDMVEDDDIDAVWIAVPNYARLPVLDDIVEEVKQGRSDLIGLACEKPLARTVGEAQDMIDLIDDADLLHGYLENQRFAPSILKGKEILWRRGAKNTGRPYFVHCAEEHSGPHEPWFWDGEKQGGGVLNDMGCHSLEASRFLLTGPEEEKKDLKPRTVTGEIAALKWIRAGYVEQLEEVNFKDSPSEDFGKGSVVYELPSGELGVGDITVSWSFMGPGLRLRFELHGPEYSMKINSLDSELKLFFSREVKGKAGEDLVEKEEAEQGQMPVVPEESISYGYRNEDRHMVESFSNEKMPEENWNDGLFIVKLLMANYMAAEKGKRLEFPPRGLDEYVPKVAQGTWNPQDMAKGHKE</sequence>
<dbReference type="PANTHER" id="PTHR43818:SF11">
    <property type="entry name" value="BCDNA.GH03377"/>
    <property type="match status" value="1"/>
</dbReference>
<dbReference type="Gene3D" id="3.30.360.10">
    <property type="entry name" value="Dihydrodipicolinate Reductase, domain 2"/>
    <property type="match status" value="1"/>
</dbReference>
<dbReference type="InterPro" id="IPR036291">
    <property type="entry name" value="NAD(P)-bd_dom_sf"/>
</dbReference>
<evidence type="ECO:0000313" key="4">
    <source>
        <dbReference type="EMBL" id="KXB00969.1"/>
    </source>
</evidence>